<dbReference type="NCBIfam" id="TIGR00974">
    <property type="entry name" value="3a0107s02c"/>
    <property type="match status" value="1"/>
</dbReference>
<sequence>MSNIRSRRIKNNVFHGVVLASALLGVVVLAVLLFDIFSSGLSWLNAEFFTNYTSRIASRAGIRAPLMGSIWIIAITAVIAVPIGIGTAIYLEEYTGQSKLRNFIQLNISNLAGVPSIVYGILGLGVFVVFLGLGRSIISGSLTLALLILPVIIVSSQEAIKSVPKDLKEAGYALGLSKWQVITGVILPYSIPSIMTGNILAVSRALGETAPLLMVGAVSFIAFSPTGIMDSFSILPMQIYNWTARPQEEFHDLAAAAIIVLLVILFITNGIAIYVRNKYEDRLKG</sequence>
<evidence type="ECO:0000256" key="7">
    <source>
        <dbReference type="ARBA" id="ARBA00023136"/>
    </source>
</evidence>
<dbReference type="OrthoDB" id="9785113at2"/>
<evidence type="ECO:0000313" key="10">
    <source>
        <dbReference type="EMBL" id="OHW63041.1"/>
    </source>
</evidence>
<accession>A0A1S1V8U8</accession>
<dbReference type="SUPFAM" id="SSF161098">
    <property type="entry name" value="MetI-like"/>
    <property type="match status" value="1"/>
</dbReference>
<name>A0A1S1V8U8_9FIRM</name>
<keyword evidence="5 8" id="KW-0812">Transmembrane</keyword>
<dbReference type="Gene3D" id="1.10.3720.10">
    <property type="entry name" value="MetI-like"/>
    <property type="match status" value="1"/>
</dbReference>
<comment type="caution">
    <text evidence="8">Lacks conserved residue(s) required for the propagation of feature annotation.</text>
</comment>
<dbReference type="InterPro" id="IPR035906">
    <property type="entry name" value="MetI-like_sf"/>
</dbReference>
<keyword evidence="7 8" id="KW-0472">Membrane</keyword>
<feature type="transmembrane region" description="Helical" evidence="8">
    <location>
        <begin position="212"/>
        <end position="234"/>
    </location>
</feature>
<evidence type="ECO:0000256" key="4">
    <source>
        <dbReference type="ARBA" id="ARBA00022475"/>
    </source>
</evidence>
<dbReference type="CDD" id="cd06261">
    <property type="entry name" value="TM_PBP2"/>
    <property type="match status" value="1"/>
</dbReference>
<comment type="similarity">
    <text evidence="2 8">Belongs to the binding-protein-dependent transport system permease family. CysTW subfamily.</text>
</comment>
<feature type="transmembrane region" description="Helical" evidence="8">
    <location>
        <begin position="12"/>
        <end position="34"/>
    </location>
</feature>
<evidence type="ECO:0000259" key="9">
    <source>
        <dbReference type="PROSITE" id="PS50928"/>
    </source>
</evidence>
<evidence type="ECO:0000256" key="3">
    <source>
        <dbReference type="ARBA" id="ARBA00022448"/>
    </source>
</evidence>
<feature type="transmembrane region" description="Helical" evidence="8">
    <location>
        <begin position="111"/>
        <end position="131"/>
    </location>
</feature>
<organism evidence="10 11">
    <name type="scientific">Andreesenia angusta</name>
    <dbReference type="NCBI Taxonomy" id="39480"/>
    <lineage>
        <taxon>Bacteria</taxon>
        <taxon>Bacillati</taxon>
        <taxon>Bacillota</taxon>
        <taxon>Tissierellia</taxon>
        <taxon>Tissierellales</taxon>
        <taxon>Gottschalkiaceae</taxon>
        <taxon>Andreesenia</taxon>
    </lineage>
</organism>
<keyword evidence="11" id="KW-1185">Reference proteome</keyword>
<evidence type="ECO:0000256" key="5">
    <source>
        <dbReference type="ARBA" id="ARBA00022692"/>
    </source>
</evidence>
<evidence type="ECO:0000313" key="11">
    <source>
        <dbReference type="Proteomes" id="UP000180254"/>
    </source>
</evidence>
<dbReference type="PANTHER" id="PTHR43470:SF5">
    <property type="entry name" value="PHOSPHATE TRANSPORT SYSTEM PERMEASE PROTEIN PSTA"/>
    <property type="match status" value="1"/>
</dbReference>
<dbReference type="GO" id="GO:0035435">
    <property type="term" value="P:phosphate ion transmembrane transport"/>
    <property type="evidence" value="ECO:0007669"/>
    <property type="project" value="InterPro"/>
</dbReference>
<feature type="domain" description="ABC transmembrane type-1" evidence="9">
    <location>
        <begin position="66"/>
        <end position="272"/>
    </location>
</feature>
<protein>
    <recommendedName>
        <fullName evidence="8">Phosphate transport system permease protein PstA</fullName>
    </recommendedName>
</protein>
<dbReference type="AlphaFoldDB" id="A0A1S1V8U8"/>
<evidence type="ECO:0000256" key="1">
    <source>
        <dbReference type="ARBA" id="ARBA00004651"/>
    </source>
</evidence>
<dbReference type="PROSITE" id="PS50928">
    <property type="entry name" value="ABC_TM1"/>
    <property type="match status" value="1"/>
</dbReference>
<evidence type="ECO:0000256" key="2">
    <source>
        <dbReference type="ARBA" id="ARBA00007069"/>
    </source>
</evidence>
<dbReference type="InterPro" id="IPR005672">
    <property type="entry name" value="Phosphate_PstA"/>
</dbReference>
<proteinExistence type="inferred from homology"/>
<dbReference type="GO" id="GO:0005886">
    <property type="term" value="C:plasma membrane"/>
    <property type="evidence" value="ECO:0007669"/>
    <property type="project" value="UniProtKB-SubCell"/>
</dbReference>
<dbReference type="PANTHER" id="PTHR43470">
    <property type="entry name" value="PHOSPHATE TRANSPORT SYSTEM PERMEASE PROTEIN PSTA-RELATED"/>
    <property type="match status" value="1"/>
</dbReference>
<comment type="caution">
    <text evidence="10">The sequence shown here is derived from an EMBL/GenBank/DDBJ whole genome shotgun (WGS) entry which is preliminary data.</text>
</comment>
<keyword evidence="6 8" id="KW-1133">Transmembrane helix</keyword>
<dbReference type="GO" id="GO:0005315">
    <property type="term" value="F:phosphate transmembrane transporter activity"/>
    <property type="evidence" value="ECO:0007669"/>
    <property type="project" value="InterPro"/>
</dbReference>
<feature type="transmembrane region" description="Helical" evidence="8">
    <location>
        <begin position="254"/>
        <end position="275"/>
    </location>
</feature>
<evidence type="ECO:0000256" key="6">
    <source>
        <dbReference type="ARBA" id="ARBA00022989"/>
    </source>
</evidence>
<dbReference type="RefSeq" id="WP_071061953.1">
    <property type="nucleotide sequence ID" value="NZ_MKIE01000002.1"/>
</dbReference>
<dbReference type="EMBL" id="MKIE01000002">
    <property type="protein sequence ID" value="OHW63041.1"/>
    <property type="molecule type" value="Genomic_DNA"/>
</dbReference>
<keyword evidence="3" id="KW-0813">Transport</keyword>
<dbReference type="STRING" id="39480.EUAN_08250"/>
<reference evidence="10 11" key="1">
    <citation type="submission" date="2016-09" db="EMBL/GenBank/DDBJ databases">
        <title>Genome sequence of Eubacterium angustum.</title>
        <authorList>
            <person name="Poehlein A."/>
            <person name="Daniel R."/>
        </authorList>
    </citation>
    <scope>NUCLEOTIDE SEQUENCE [LARGE SCALE GENOMIC DNA]</scope>
    <source>
        <strain evidence="10 11">DSM 1989</strain>
    </source>
</reference>
<comment type="subcellular location">
    <subcellularLocation>
        <location evidence="1 8">Cell membrane</location>
        <topology evidence="1 8">Multi-pass membrane protein</topology>
    </subcellularLocation>
</comment>
<dbReference type="InterPro" id="IPR000515">
    <property type="entry name" value="MetI-like"/>
</dbReference>
<dbReference type="Proteomes" id="UP000180254">
    <property type="component" value="Unassembled WGS sequence"/>
</dbReference>
<dbReference type="Pfam" id="PF00528">
    <property type="entry name" value="BPD_transp_1"/>
    <property type="match status" value="1"/>
</dbReference>
<feature type="transmembrane region" description="Helical" evidence="8">
    <location>
        <begin position="70"/>
        <end position="91"/>
    </location>
</feature>
<gene>
    <name evidence="10" type="primary">pstA</name>
    <name evidence="10" type="ORF">EUAN_08250</name>
</gene>
<evidence type="ECO:0000256" key="8">
    <source>
        <dbReference type="RuleBase" id="RU363043"/>
    </source>
</evidence>
<keyword evidence="4 8" id="KW-1003">Cell membrane</keyword>